<dbReference type="EMBL" id="BJYZ01000002">
    <property type="protein sequence ID" value="GEO36509.1"/>
    <property type="molecule type" value="Genomic_DNA"/>
</dbReference>
<evidence type="ECO:0000313" key="3">
    <source>
        <dbReference type="EMBL" id="GEO36509.1"/>
    </source>
</evidence>
<name>A0A512DJ66_9PROT</name>
<evidence type="ECO:0000313" key="4">
    <source>
        <dbReference type="Proteomes" id="UP000321523"/>
    </source>
</evidence>
<comment type="caution">
    <text evidence="3">The sequence shown here is derived from an EMBL/GenBank/DDBJ whole genome shotgun (WGS) entry which is preliminary data.</text>
</comment>
<feature type="compositionally biased region" description="Low complexity" evidence="1">
    <location>
        <begin position="30"/>
        <end position="41"/>
    </location>
</feature>
<accession>A0A512DJ66</accession>
<feature type="region of interest" description="Disordered" evidence="1">
    <location>
        <begin position="30"/>
        <end position="57"/>
    </location>
</feature>
<dbReference type="PROSITE" id="PS51257">
    <property type="entry name" value="PROKAR_LIPOPROTEIN"/>
    <property type="match status" value="1"/>
</dbReference>
<keyword evidence="2" id="KW-0732">Signal</keyword>
<protein>
    <recommendedName>
        <fullName evidence="5">Lipoprotein SmpA/OmlA domain-containing protein</fullName>
    </recommendedName>
</protein>
<dbReference type="Proteomes" id="UP000321523">
    <property type="component" value="Unassembled WGS sequence"/>
</dbReference>
<feature type="chain" id="PRO_5022226615" description="Lipoprotein SmpA/OmlA domain-containing protein" evidence="2">
    <location>
        <begin position="26"/>
        <end position="151"/>
    </location>
</feature>
<reference evidence="3 4" key="1">
    <citation type="submission" date="2019-07" db="EMBL/GenBank/DDBJ databases">
        <title>Whole genome shotgun sequence of Skermanella aerolata NBRC 106429.</title>
        <authorList>
            <person name="Hosoyama A."/>
            <person name="Uohara A."/>
            <person name="Ohji S."/>
            <person name="Ichikawa N."/>
        </authorList>
    </citation>
    <scope>NUCLEOTIDE SEQUENCE [LARGE SCALE GENOMIC DNA]</scope>
    <source>
        <strain evidence="3 4">NBRC 106429</strain>
    </source>
</reference>
<evidence type="ECO:0000256" key="1">
    <source>
        <dbReference type="SAM" id="MobiDB-lite"/>
    </source>
</evidence>
<dbReference type="RefSeq" id="WP_044425388.1">
    <property type="nucleotide sequence ID" value="NZ_BJYZ01000002.1"/>
</dbReference>
<keyword evidence="4" id="KW-1185">Reference proteome</keyword>
<sequence>MALKRNLAVLAVTIMIAGCASQQQGAETASGASSAGSAASSNSNVRTVKSRDGSFEGEMVGTPAARSKFAKLQIGMTMREVSGLIGAPDDMIRHETGKRWIPFYFGNDAQRLQVIYKGEGCLTYTGGNVFGGGDSELIRITAAPQGGCLDT</sequence>
<organism evidence="3 4">
    <name type="scientific">Skermanella aerolata</name>
    <dbReference type="NCBI Taxonomy" id="393310"/>
    <lineage>
        <taxon>Bacteria</taxon>
        <taxon>Pseudomonadati</taxon>
        <taxon>Pseudomonadota</taxon>
        <taxon>Alphaproteobacteria</taxon>
        <taxon>Rhodospirillales</taxon>
        <taxon>Azospirillaceae</taxon>
        <taxon>Skermanella</taxon>
    </lineage>
</organism>
<proteinExistence type="predicted"/>
<gene>
    <name evidence="3" type="ORF">SAE02_06570</name>
</gene>
<feature type="signal peptide" evidence="2">
    <location>
        <begin position="1"/>
        <end position="25"/>
    </location>
</feature>
<dbReference type="OrthoDB" id="7304788at2"/>
<evidence type="ECO:0000256" key="2">
    <source>
        <dbReference type="SAM" id="SignalP"/>
    </source>
</evidence>
<evidence type="ECO:0008006" key="5">
    <source>
        <dbReference type="Google" id="ProtNLM"/>
    </source>
</evidence>
<dbReference type="AlphaFoldDB" id="A0A512DJ66"/>